<evidence type="ECO:0000313" key="2">
    <source>
        <dbReference type="EMBL" id="MBD2703849.1"/>
    </source>
</evidence>
<dbReference type="PANTHER" id="PTHR13833">
    <property type="match status" value="1"/>
</dbReference>
<dbReference type="AlphaFoldDB" id="A0A926XZG9"/>
<dbReference type="InterPro" id="IPR002909">
    <property type="entry name" value="IPT_dom"/>
</dbReference>
<sequence length="499" mass="52256">MKKLLSFLTIVLLLNGCKKSEPEPTPFSIQNFDPAQGVVGTVVTITGEGFSTDLARNVVKFGTGVATVTGASASQLTVTVPASAQSGKITVEVDGRTTTSSADFTFIDGPVITSFTPQQAEEGETVRINGLNFSNNTSAKFNGVASKGVTRLSNTQLDVVIPDGATTGKIVLEDAGKSFTSTQDFTVIVPLSSKSTITKLVGIPAFATNGADGVRMAYTSNSIYLTGPGQKTVYKMDLTTLGVAPFQTITGEPVGIAATGDQVYFGDTDAGYFYTYRFDKLSKSTSADANARPFSLKPGGATGKYTYLSANFNNEIIGIVNGTAGGNSSSSFSTTVVNTQLKGTPDQANAHLATNTKSVFVFCNQALWKLQTNNTLTLVAGAAGQKGYVDGAGAAARFQDGGYARGNAIAVDEADNVYVTDYGSGCIRKVDASGNVTTVVGNKKFFGTTIKPGKGHRTAFRFDQFDIATGADGALYVVANNDVQSQTLRFAVYKITFDK</sequence>
<dbReference type="Pfam" id="PF01833">
    <property type="entry name" value="TIG"/>
    <property type="match status" value="2"/>
</dbReference>
<feature type="domain" description="IPT/TIG" evidence="1">
    <location>
        <begin position="28"/>
        <end position="106"/>
    </location>
</feature>
<dbReference type="SUPFAM" id="SSF101898">
    <property type="entry name" value="NHL repeat"/>
    <property type="match status" value="1"/>
</dbReference>
<dbReference type="RefSeq" id="WP_190889905.1">
    <property type="nucleotide sequence ID" value="NZ_JACWZY010000025.1"/>
</dbReference>
<dbReference type="InterPro" id="IPR013783">
    <property type="entry name" value="Ig-like_fold"/>
</dbReference>
<name>A0A926XZG9_9BACT</name>
<evidence type="ECO:0000259" key="1">
    <source>
        <dbReference type="Pfam" id="PF01833"/>
    </source>
</evidence>
<reference evidence="2" key="1">
    <citation type="submission" date="2020-09" db="EMBL/GenBank/DDBJ databases">
        <authorList>
            <person name="Kim M.K."/>
        </authorList>
    </citation>
    <scope>NUCLEOTIDE SEQUENCE</scope>
    <source>
        <strain evidence="2">BT702</strain>
    </source>
</reference>
<dbReference type="InterPro" id="IPR011042">
    <property type="entry name" value="6-blade_b-propeller_TolB-like"/>
</dbReference>
<protein>
    <submittedName>
        <fullName evidence="2">IPT/TIG domain-containing protein</fullName>
    </submittedName>
</protein>
<dbReference type="SUPFAM" id="SSF81296">
    <property type="entry name" value="E set domains"/>
    <property type="match status" value="2"/>
</dbReference>
<dbReference type="InterPro" id="IPR014756">
    <property type="entry name" value="Ig_E-set"/>
</dbReference>
<feature type="domain" description="IPT/TIG" evidence="1">
    <location>
        <begin position="110"/>
        <end position="186"/>
    </location>
</feature>
<comment type="caution">
    <text evidence="2">The sequence shown here is derived from an EMBL/GenBank/DDBJ whole genome shotgun (WGS) entry which is preliminary data.</text>
</comment>
<dbReference type="Gene3D" id="2.120.10.30">
    <property type="entry name" value="TolB, C-terminal domain"/>
    <property type="match status" value="1"/>
</dbReference>
<evidence type="ECO:0000313" key="3">
    <source>
        <dbReference type="Proteomes" id="UP000598820"/>
    </source>
</evidence>
<accession>A0A926XZG9</accession>
<organism evidence="2 3">
    <name type="scientific">Spirosoma profusum</name>
    <dbReference type="NCBI Taxonomy" id="2771354"/>
    <lineage>
        <taxon>Bacteria</taxon>
        <taxon>Pseudomonadati</taxon>
        <taxon>Bacteroidota</taxon>
        <taxon>Cytophagia</taxon>
        <taxon>Cytophagales</taxon>
        <taxon>Cytophagaceae</taxon>
        <taxon>Spirosoma</taxon>
    </lineage>
</organism>
<proteinExistence type="predicted"/>
<dbReference type="Proteomes" id="UP000598820">
    <property type="component" value="Unassembled WGS sequence"/>
</dbReference>
<keyword evidence="3" id="KW-1185">Reference proteome</keyword>
<dbReference type="EMBL" id="JACWZY010000025">
    <property type="protein sequence ID" value="MBD2703849.1"/>
    <property type="molecule type" value="Genomic_DNA"/>
</dbReference>
<dbReference type="Gene3D" id="2.60.40.10">
    <property type="entry name" value="Immunoglobulins"/>
    <property type="match status" value="2"/>
</dbReference>
<dbReference type="CDD" id="cd00102">
    <property type="entry name" value="IPT"/>
    <property type="match status" value="1"/>
</dbReference>
<dbReference type="PANTHER" id="PTHR13833:SF71">
    <property type="entry name" value="NHL DOMAIN-CONTAINING PROTEIN"/>
    <property type="match status" value="1"/>
</dbReference>
<gene>
    <name evidence="2" type="ORF">IC229_24600</name>
</gene>